<dbReference type="AlphaFoldDB" id="A0A0S7BKP4"/>
<accession>A0A0S7BKP4</accession>
<dbReference type="PROSITE" id="PS50011">
    <property type="entry name" value="PROTEIN_KINASE_DOM"/>
    <property type="match status" value="1"/>
</dbReference>
<dbReference type="Gene3D" id="1.10.510.10">
    <property type="entry name" value="Transferase(Phosphotransferase) domain 1"/>
    <property type="match status" value="1"/>
</dbReference>
<keyword evidence="6" id="KW-0812">Transmembrane</keyword>
<dbReference type="STRING" id="360412.LARV_02000"/>
<evidence type="ECO:0000256" key="1">
    <source>
        <dbReference type="ARBA" id="ARBA00022679"/>
    </source>
</evidence>
<dbReference type="Pfam" id="PF00069">
    <property type="entry name" value="Pkinase"/>
    <property type="match status" value="1"/>
</dbReference>
<evidence type="ECO:0000256" key="6">
    <source>
        <dbReference type="SAM" id="Phobius"/>
    </source>
</evidence>
<feature type="binding site" evidence="5">
    <location>
        <position position="45"/>
    </location>
    <ligand>
        <name>ATP</name>
        <dbReference type="ChEBI" id="CHEBI:30616"/>
    </ligand>
</feature>
<evidence type="ECO:0000256" key="3">
    <source>
        <dbReference type="ARBA" id="ARBA00022777"/>
    </source>
</evidence>
<dbReference type="InterPro" id="IPR011009">
    <property type="entry name" value="Kinase-like_dom_sf"/>
</dbReference>
<dbReference type="GO" id="GO:0004674">
    <property type="term" value="F:protein serine/threonine kinase activity"/>
    <property type="evidence" value="ECO:0007669"/>
    <property type="project" value="UniProtKB-KW"/>
</dbReference>
<keyword evidence="6" id="KW-1133">Transmembrane helix</keyword>
<reference evidence="8" key="1">
    <citation type="submission" date="2015-07" db="EMBL/GenBank/DDBJ databases">
        <title>Draft Genome Sequences of Anaerolinea thermolimosa IMO-1, Bellilinea caldifistulae GOMI-1, Leptolinea tardivitalis YMTK-2, Levilinea saccharolytica KIBI-1,Longilinea arvoryzae KOME-1, Previously Described as Members of the Anaerolineaceae (Chloroflexi).</title>
        <authorList>
            <person name="Sekiguchi Y."/>
            <person name="Ohashi A."/>
            <person name="Matsuura N."/>
            <person name="Tourlousse M.D."/>
        </authorList>
    </citation>
    <scope>NUCLEOTIDE SEQUENCE [LARGE SCALE GENOMIC DNA]</scope>
    <source>
        <strain evidence="8">KOME-1</strain>
    </source>
</reference>
<evidence type="ECO:0000256" key="5">
    <source>
        <dbReference type="PROSITE-ProRule" id="PRU10141"/>
    </source>
</evidence>
<keyword evidence="1" id="KW-0808">Transferase</keyword>
<keyword evidence="6" id="KW-0472">Membrane</keyword>
<dbReference type="Gene3D" id="3.30.200.20">
    <property type="entry name" value="Phosphorylase Kinase, domain 1"/>
    <property type="match status" value="1"/>
</dbReference>
<dbReference type="SMART" id="SM00220">
    <property type="entry name" value="S_TKc"/>
    <property type="match status" value="1"/>
</dbReference>
<dbReference type="InterPro" id="IPR017441">
    <property type="entry name" value="Protein_kinase_ATP_BS"/>
</dbReference>
<evidence type="ECO:0000313" key="9">
    <source>
        <dbReference type="Proteomes" id="UP000055060"/>
    </source>
</evidence>
<name>A0A0S7BKP4_9CHLR</name>
<keyword evidence="9" id="KW-1185">Reference proteome</keyword>
<dbReference type="RefSeq" id="WP_075073509.1">
    <property type="nucleotide sequence ID" value="NZ_DF967972.1"/>
</dbReference>
<sequence>MPIPLKAGEVLRGRYRIRRIIGQGGMGCIYLADDQRLEGRQCALKEVEHDRTLPQDMVREARDQFLREATVLARLDHPNLPKVSDFFSISTRDYLVMDYVPGKDLRTLMLEARQEGRFLLESEVLSWASQLCDALIYLHGQEPPILHRDIKPSNLKVTPSGLLKLVDFGLVKLLAPGEVTITVLQGQGTALYTPLEQYGGDSGHTDVRSDIYSFGATLYHLLTNQSPPDARDRFLDPESMLSPRSINGDVSPRTERAILWAMSLHPDERPESIDRFRQSLLGDRPSLPRAVHRKQTVGDYLNMPTEKMMLWAALGLTAVSFFVMLLR</sequence>
<evidence type="ECO:0000313" key="8">
    <source>
        <dbReference type="EMBL" id="GAP14234.1"/>
    </source>
</evidence>
<evidence type="ECO:0000256" key="2">
    <source>
        <dbReference type="ARBA" id="ARBA00022741"/>
    </source>
</evidence>
<dbReference type="Proteomes" id="UP000055060">
    <property type="component" value="Unassembled WGS sequence"/>
</dbReference>
<dbReference type="PANTHER" id="PTHR43289:SF34">
    <property type="entry name" value="SERINE_THREONINE-PROTEIN KINASE YBDM-RELATED"/>
    <property type="match status" value="1"/>
</dbReference>
<dbReference type="PROSITE" id="PS00107">
    <property type="entry name" value="PROTEIN_KINASE_ATP"/>
    <property type="match status" value="1"/>
</dbReference>
<dbReference type="PANTHER" id="PTHR43289">
    <property type="entry name" value="MITOGEN-ACTIVATED PROTEIN KINASE KINASE KINASE 20-RELATED"/>
    <property type="match status" value="1"/>
</dbReference>
<keyword evidence="2 5" id="KW-0547">Nucleotide-binding</keyword>
<feature type="transmembrane region" description="Helical" evidence="6">
    <location>
        <begin position="308"/>
        <end position="326"/>
    </location>
</feature>
<dbReference type="GO" id="GO:0005524">
    <property type="term" value="F:ATP binding"/>
    <property type="evidence" value="ECO:0007669"/>
    <property type="project" value="UniProtKB-UniRule"/>
</dbReference>
<dbReference type="CDD" id="cd14014">
    <property type="entry name" value="STKc_PknB_like"/>
    <property type="match status" value="1"/>
</dbReference>
<feature type="domain" description="Protein kinase" evidence="7">
    <location>
        <begin position="15"/>
        <end position="281"/>
    </location>
</feature>
<protein>
    <submittedName>
        <fullName evidence="8">Serine/threonine protein kinase</fullName>
    </submittedName>
</protein>
<keyword evidence="4 5" id="KW-0067">ATP-binding</keyword>
<organism evidence="8">
    <name type="scientific">Longilinea arvoryzae</name>
    <dbReference type="NCBI Taxonomy" id="360412"/>
    <lineage>
        <taxon>Bacteria</taxon>
        <taxon>Bacillati</taxon>
        <taxon>Chloroflexota</taxon>
        <taxon>Anaerolineae</taxon>
        <taxon>Anaerolineales</taxon>
        <taxon>Anaerolineaceae</taxon>
        <taxon>Longilinea</taxon>
    </lineage>
</organism>
<dbReference type="SUPFAM" id="SSF56112">
    <property type="entry name" value="Protein kinase-like (PK-like)"/>
    <property type="match status" value="1"/>
</dbReference>
<evidence type="ECO:0000256" key="4">
    <source>
        <dbReference type="ARBA" id="ARBA00022840"/>
    </source>
</evidence>
<keyword evidence="3 8" id="KW-0418">Kinase</keyword>
<gene>
    <name evidence="8" type="ORF">LARV_02000</name>
</gene>
<evidence type="ECO:0000259" key="7">
    <source>
        <dbReference type="PROSITE" id="PS50011"/>
    </source>
</evidence>
<dbReference type="EMBL" id="DF967972">
    <property type="protein sequence ID" value="GAP14234.1"/>
    <property type="molecule type" value="Genomic_DNA"/>
</dbReference>
<dbReference type="OrthoDB" id="136279at2"/>
<dbReference type="InterPro" id="IPR000719">
    <property type="entry name" value="Prot_kinase_dom"/>
</dbReference>
<keyword evidence="8" id="KW-0723">Serine/threonine-protein kinase</keyword>
<proteinExistence type="predicted"/>